<name>A0AAD9P629_RIDPI</name>
<evidence type="ECO:0000259" key="6">
    <source>
        <dbReference type="Pfam" id="PF10392"/>
    </source>
</evidence>
<evidence type="ECO:0000259" key="7">
    <source>
        <dbReference type="Pfam" id="PF20649"/>
    </source>
</evidence>
<dbReference type="InterPro" id="IPR049176">
    <property type="entry name" value="COG5_N"/>
</dbReference>
<organism evidence="8 9">
    <name type="scientific">Ridgeia piscesae</name>
    <name type="common">Tubeworm</name>
    <dbReference type="NCBI Taxonomy" id="27915"/>
    <lineage>
        <taxon>Eukaryota</taxon>
        <taxon>Metazoa</taxon>
        <taxon>Spiralia</taxon>
        <taxon>Lophotrochozoa</taxon>
        <taxon>Annelida</taxon>
        <taxon>Polychaeta</taxon>
        <taxon>Sedentaria</taxon>
        <taxon>Canalipalpata</taxon>
        <taxon>Sabellida</taxon>
        <taxon>Siboglinidae</taxon>
        <taxon>Ridgeia</taxon>
    </lineage>
</organism>
<comment type="subcellular location">
    <subcellularLocation>
        <location evidence="1">Golgi apparatus membrane</location>
        <topology evidence="1">Peripheral membrane protein</topology>
    </subcellularLocation>
</comment>
<dbReference type="AlphaFoldDB" id="A0AAD9P629"/>
<evidence type="ECO:0000256" key="1">
    <source>
        <dbReference type="ARBA" id="ARBA00004395"/>
    </source>
</evidence>
<dbReference type="Proteomes" id="UP001209878">
    <property type="component" value="Unassembled WGS sequence"/>
</dbReference>
<proteinExistence type="predicted"/>
<keyword evidence="4" id="KW-0472">Membrane</keyword>
<keyword evidence="3" id="KW-0333">Golgi apparatus</keyword>
<comment type="caution">
    <text evidence="8">The sequence shown here is derived from an EMBL/GenBank/DDBJ whole genome shotgun (WGS) entry which is preliminary data.</text>
</comment>
<dbReference type="PANTHER" id="PTHR13228">
    <property type="entry name" value="CONSERVED OLIGOMERIC GOLGI COMPLEX COMPONENT 5"/>
    <property type="match status" value="1"/>
</dbReference>
<dbReference type="GO" id="GO:0006891">
    <property type="term" value="P:intra-Golgi vesicle-mediated transport"/>
    <property type="evidence" value="ECO:0007669"/>
    <property type="project" value="InterPro"/>
</dbReference>
<gene>
    <name evidence="8" type="ORF">NP493_121g07071</name>
</gene>
<feature type="domain" description="Conserved oligomeric Golgi complex subunit 5 N-terminal" evidence="6">
    <location>
        <begin position="61"/>
        <end position="184"/>
    </location>
</feature>
<dbReference type="PANTHER" id="PTHR13228:SF3">
    <property type="entry name" value="CONSERVED OLIGOMERIC GOLGI COMPLEX SUBUNIT 5"/>
    <property type="match status" value="1"/>
</dbReference>
<evidence type="ECO:0000313" key="8">
    <source>
        <dbReference type="EMBL" id="KAK2188815.1"/>
    </source>
</evidence>
<evidence type="ECO:0000313" key="9">
    <source>
        <dbReference type="Proteomes" id="UP001209878"/>
    </source>
</evidence>
<evidence type="ECO:0000256" key="5">
    <source>
        <dbReference type="SAM" id="MobiDB-lite"/>
    </source>
</evidence>
<dbReference type="Pfam" id="PF20649">
    <property type="entry name" value="COG5_C"/>
    <property type="match status" value="2"/>
</dbReference>
<dbReference type="Pfam" id="PF10392">
    <property type="entry name" value="COG5_N"/>
    <property type="match status" value="1"/>
</dbReference>
<protein>
    <recommendedName>
        <fullName evidence="2">Conserved oligomeric Golgi complex subunit 5</fullName>
    </recommendedName>
</protein>
<feature type="region of interest" description="Disordered" evidence="5">
    <location>
        <begin position="486"/>
        <end position="510"/>
    </location>
</feature>
<dbReference type="GO" id="GO:0000139">
    <property type="term" value="C:Golgi membrane"/>
    <property type="evidence" value="ECO:0007669"/>
    <property type="project" value="UniProtKB-SubCell"/>
</dbReference>
<dbReference type="InterPro" id="IPR048485">
    <property type="entry name" value="COG5_helical"/>
</dbReference>
<dbReference type="GO" id="GO:0017119">
    <property type="term" value="C:Golgi transport complex"/>
    <property type="evidence" value="ECO:0007669"/>
    <property type="project" value="InterPro"/>
</dbReference>
<sequence length="886" mass="98654">MDFFLFFDVGLGRGLLGVAKNGQEKATLAKLASSSGTDSYVTDMEKEEDIFSKIENDDVFSQFLQDDVDAKAMATKAIHGLAISEQLAKLAEGINLLNHEIHSQVSEHYEDLLSQATSIETLEGMLEMMHTRIQSLLAAVERIRRKVTEPYTKIVTRTAQLGRLQETCDLLRRIIRILYLSKRLRSQLQGGIREITKAAQSLNELDYLAEGVDLTGIDVIEVDRRFVKQARKEVEAQGQKMLEQGLETQNQTQVATALQVFHNLGSLDQVVDRVIDSCKRHLQGDIQNALNVQLLSQQQLGTGRGGPGSASMPAPGNSAAFRAALWTNMERLMDSIYSSCAQVFQGEWSVYQLRCSKVSGQCTSSGVPRCAQVNGQCICSGEHRCMISVPTQAHHLQKVLAKKRDPVTHICFIEHLAKAKGSPVNIMHWFWRDVTDMMAEEFAKASDTSTFLKQAFEGEYPKLLRLYNDLWRRLQQFSDSMMAESQELPPDDATCVDGQEKETDAGDEFDPEEALRQSLTPFENAYLSRSLSRLFDPINLVFSAGTLNPPTPEEVDSITKTISRQAFELNVAIVDTALCVTVSRNVAKTVQLFAVKSEQLLCTDGEASQVIGLPTTGQNRNAAVVNSLYQLFQAISKIINAFTDFPPTAVDVIQNSMKELVVLMGTAIQPLFESVSDALEAIILTMHNEDFSQSTASEGGGDAQCSLYMRELQDFIMRVHSSYLTMFQCTDFTFNSIHPIACRCVELFVRHASLVRPLGDSGKMRLAADFAQMEMAIAPLVPLLFQTNEHVSKSSALGEIIPYSTALHFLFGRAPGQLKPPHELAHWSASRYSQWLDDHTAEKDRLTFIKGSLEAYVQAVRTSGKKEFVPIYPIMLDMLQRGLQTQ</sequence>
<evidence type="ECO:0000256" key="4">
    <source>
        <dbReference type="ARBA" id="ARBA00023136"/>
    </source>
</evidence>
<evidence type="ECO:0000256" key="3">
    <source>
        <dbReference type="ARBA" id="ARBA00023034"/>
    </source>
</evidence>
<keyword evidence="9" id="KW-1185">Reference proteome</keyword>
<dbReference type="EMBL" id="JAODUO010000122">
    <property type="protein sequence ID" value="KAK2188815.1"/>
    <property type="molecule type" value="Genomic_DNA"/>
</dbReference>
<feature type="domain" description="Conserved oligomeric Golgi complex subunit 5 helical" evidence="7">
    <location>
        <begin position="391"/>
        <end position="471"/>
    </location>
</feature>
<evidence type="ECO:0000256" key="2">
    <source>
        <dbReference type="ARBA" id="ARBA00020974"/>
    </source>
</evidence>
<accession>A0AAD9P629</accession>
<dbReference type="InterPro" id="IPR019465">
    <property type="entry name" value="Cog5"/>
</dbReference>
<feature type="domain" description="Conserved oligomeric Golgi complex subunit 5 helical" evidence="7">
    <location>
        <begin position="214"/>
        <end position="344"/>
    </location>
</feature>
<reference evidence="8" key="1">
    <citation type="journal article" date="2023" name="Mol. Biol. Evol.">
        <title>Third-Generation Sequencing Reveals the Adaptive Role of the Epigenome in Three Deep-Sea Polychaetes.</title>
        <authorList>
            <person name="Perez M."/>
            <person name="Aroh O."/>
            <person name="Sun Y."/>
            <person name="Lan Y."/>
            <person name="Juniper S.K."/>
            <person name="Young C.R."/>
            <person name="Angers B."/>
            <person name="Qian P.Y."/>
        </authorList>
    </citation>
    <scope>NUCLEOTIDE SEQUENCE</scope>
    <source>
        <strain evidence="8">R07B-5</strain>
    </source>
</reference>